<accession>X0XH08</accession>
<sequence>ERLKQSRWTTGTSQKGANFPHFGENAKIDPSRAKDKLKINQEKQSKLTDAYLENLLGEDVYREKITSLRHEEESLKKLLAGYELREIERERSEGYINRVKDFLDEHDDSKERIDFATKKELARLLFKNIKIAPAIGGSLPPKRISFSLFAPFNFLFSETERKLQCQKNQKVTKICQKKSTSGPSAVK</sequence>
<gene>
    <name evidence="2" type="ORF">S01H1_81305</name>
</gene>
<evidence type="ECO:0000313" key="2">
    <source>
        <dbReference type="EMBL" id="GAG42410.1"/>
    </source>
</evidence>
<name>X0XH08_9ZZZZ</name>
<dbReference type="EMBL" id="BARS01055004">
    <property type="protein sequence ID" value="GAG42410.1"/>
    <property type="molecule type" value="Genomic_DNA"/>
</dbReference>
<organism evidence="2">
    <name type="scientific">marine sediment metagenome</name>
    <dbReference type="NCBI Taxonomy" id="412755"/>
    <lineage>
        <taxon>unclassified sequences</taxon>
        <taxon>metagenomes</taxon>
        <taxon>ecological metagenomes</taxon>
    </lineage>
</organism>
<protein>
    <submittedName>
        <fullName evidence="2">Uncharacterized protein</fullName>
    </submittedName>
</protein>
<feature type="compositionally biased region" description="Polar residues" evidence="1">
    <location>
        <begin position="1"/>
        <end position="16"/>
    </location>
</feature>
<dbReference type="AlphaFoldDB" id="X0XH08"/>
<proteinExistence type="predicted"/>
<feature type="non-terminal residue" evidence="2">
    <location>
        <position position="1"/>
    </location>
</feature>
<evidence type="ECO:0000256" key="1">
    <source>
        <dbReference type="SAM" id="MobiDB-lite"/>
    </source>
</evidence>
<comment type="caution">
    <text evidence="2">The sequence shown here is derived from an EMBL/GenBank/DDBJ whole genome shotgun (WGS) entry which is preliminary data.</text>
</comment>
<reference evidence="2" key="1">
    <citation type="journal article" date="2014" name="Front. Microbiol.">
        <title>High frequency of phylogenetically diverse reductive dehalogenase-homologous genes in deep subseafloor sedimentary metagenomes.</title>
        <authorList>
            <person name="Kawai M."/>
            <person name="Futagami T."/>
            <person name="Toyoda A."/>
            <person name="Takaki Y."/>
            <person name="Nishi S."/>
            <person name="Hori S."/>
            <person name="Arai W."/>
            <person name="Tsubouchi T."/>
            <person name="Morono Y."/>
            <person name="Uchiyama I."/>
            <person name="Ito T."/>
            <person name="Fujiyama A."/>
            <person name="Inagaki F."/>
            <person name="Takami H."/>
        </authorList>
    </citation>
    <scope>NUCLEOTIDE SEQUENCE</scope>
    <source>
        <strain evidence="2">Expedition CK06-06</strain>
    </source>
</reference>
<feature type="region of interest" description="Disordered" evidence="1">
    <location>
        <begin position="1"/>
        <end position="28"/>
    </location>
</feature>